<accession>A0A4U1C4X6</accession>
<dbReference type="AlphaFoldDB" id="A0A4U1C4X6"/>
<dbReference type="GO" id="GO:0046872">
    <property type="term" value="F:metal ion binding"/>
    <property type="evidence" value="ECO:0007669"/>
    <property type="project" value="UniProtKB-KW"/>
</dbReference>
<dbReference type="InterPro" id="IPR023635">
    <property type="entry name" value="Peptide_deformylase"/>
</dbReference>
<feature type="binding site" evidence="4">
    <location>
        <position position="144"/>
    </location>
    <ligand>
        <name>Fe cation</name>
        <dbReference type="ChEBI" id="CHEBI:24875"/>
    </ligand>
</feature>
<feature type="binding site" evidence="4">
    <location>
        <position position="140"/>
    </location>
    <ligand>
        <name>Fe cation</name>
        <dbReference type="ChEBI" id="CHEBI:24875"/>
    </ligand>
</feature>
<comment type="similarity">
    <text evidence="1 4">Belongs to the polypeptide deformylase family.</text>
</comment>
<protein>
    <recommendedName>
        <fullName evidence="4">Peptide deformylase</fullName>
        <shortName evidence="4">PDF</shortName>
        <ecNumber evidence="4">3.5.1.88</ecNumber>
    </recommendedName>
    <alternativeName>
        <fullName evidence="4">Polypeptide deformylase</fullName>
    </alternativeName>
</protein>
<comment type="function">
    <text evidence="4">Removes the formyl group from the N-terminal Met of newly synthesized proteins. Requires at least a dipeptide for an efficient rate of reaction. N-terminal L-methionine is a prerequisite for activity but the enzyme has broad specificity at other positions.</text>
</comment>
<dbReference type="PANTHER" id="PTHR10458">
    <property type="entry name" value="PEPTIDE DEFORMYLASE"/>
    <property type="match status" value="1"/>
</dbReference>
<reference evidence="5 6" key="1">
    <citation type="submission" date="2019-04" db="EMBL/GenBank/DDBJ databases">
        <title>Pedobacter sp. AR-3-17 sp. nov., isolated from Arctic soil.</title>
        <authorList>
            <person name="Dahal R.H."/>
            <person name="Kim D.-U."/>
        </authorList>
    </citation>
    <scope>NUCLEOTIDE SEQUENCE [LARGE SCALE GENOMIC DNA]</scope>
    <source>
        <strain evidence="5 6">AR-3-17</strain>
    </source>
</reference>
<dbReference type="EMBL" id="SWBP01000001">
    <property type="protein sequence ID" value="TKC00372.1"/>
    <property type="molecule type" value="Genomic_DNA"/>
</dbReference>
<dbReference type="GO" id="GO:0006412">
    <property type="term" value="P:translation"/>
    <property type="evidence" value="ECO:0007669"/>
    <property type="project" value="UniProtKB-UniRule"/>
</dbReference>
<comment type="cofactor">
    <cofactor evidence="4">
        <name>Fe(2+)</name>
        <dbReference type="ChEBI" id="CHEBI:29033"/>
    </cofactor>
    <text evidence="4">Binds 1 Fe(2+) ion.</text>
</comment>
<dbReference type="InterPro" id="IPR036821">
    <property type="entry name" value="Peptide_deformylase_sf"/>
</dbReference>
<keyword evidence="4" id="KW-0408">Iron</keyword>
<organism evidence="5 6">
    <name type="scientific">Pedobacter cryophilus</name>
    <dbReference type="NCBI Taxonomy" id="2571271"/>
    <lineage>
        <taxon>Bacteria</taxon>
        <taxon>Pseudomonadati</taxon>
        <taxon>Bacteroidota</taxon>
        <taxon>Sphingobacteriia</taxon>
        <taxon>Sphingobacteriales</taxon>
        <taxon>Sphingobacteriaceae</taxon>
        <taxon>Pedobacter</taxon>
    </lineage>
</organism>
<dbReference type="PRINTS" id="PR01576">
    <property type="entry name" value="PDEFORMYLASE"/>
</dbReference>
<keyword evidence="4" id="KW-0648">Protein biosynthesis</keyword>
<dbReference type="NCBIfam" id="TIGR00079">
    <property type="entry name" value="pept_deformyl"/>
    <property type="match status" value="1"/>
</dbReference>
<comment type="caution">
    <text evidence="5">The sequence shown here is derived from an EMBL/GenBank/DDBJ whole genome shotgun (WGS) entry which is preliminary data.</text>
</comment>
<keyword evidence="2 4" id="KW-0479">Metal-binding</keyword>
<dbReference type="CDD" id="cd00487">
    <property type="entry name" value="Pep_deformylase"/>
    <property type="match status" value="1"/>
</dbReference>
<proteinExistence type="inferred from homology"/>
<feature type="active site" evidence="4">
    <location>
        <position position="141"/>
    </location>
</feature>
<dbReference type="OrthoDB" id="9784988at2"/>
<dbReference type="GO" id="GO:0042586">
    <property type="term" value="F:peptide deformylase activity"/>
    <property type="evidence" value="ECO:0007669"/>
    <property type="project" value="UniProtKB-UniRule"/>
</dbReference>
<name>A0A4U1C4X6_9SPHI</name>
<dbReference type="HAMAP" id="MF_00163">
    <property type="entry name" value="Pep_deformylase"/>
    <property type="match status" value="1"/>
</dbReference>
<dbReference type="Proteomes" id="UP000308181">
    <property type="component" value="Unassembled WGS sequence"/>
</dbReference>
<dbReference type="NCBIfam" id="NF001159">
    <property type="entry name" value="PRK00150.1-3"/>
    <property type="match status" value="1"/>
</dbReference>
<evidence type="ECO:0000313" key="6">
    <source>
        <dbReference type="Proteomes" id="UP000308181"/>
    </source>
</evidence>
<sequence length="189" mass="21911">MKMPIIAYGDPVLKKVAEDITKEYDQLTTLIENMFETMYAANGVGLAAPQIGLPIRLFVIDATPFFEDETKSTGLKKVFINATISEEKGEKWIFNEGCLSIPDVREDVSRHPDIFISYYDENWNFHEESFTGLIARVIQHEYDHIEGKLFTDRINPLRKTMLRGKLDAITKGLIKVDYKMRFPFLKKRR</sequence>
<feature type="binding site" evidence="4">
    <location>
        <position position="98"/>
    </location>
    <ligand>
        <name>Fe cation</name>
        <dbReference type="ChEBI" id="CHEBI:24875"/>
    </ligand>
</feature>
<dbReference type="Pfam" id="PF01327">
    <property type="entry name" value="Pep_deformylase"/>
    <property type="match status" value="1"/>
</dbReference>
<dbReference type="PANTHER" id="PTHR10458:SF22">
    <property type="entry name" value="PEPTIDE DEFORMYLASE"/>
    <property type="match status" value="1"/>
</dbReference>
<evidence type="ECO:0000256" key="4">
    <source>
        <dbReference type="HAMAP-Rule" id="MF_00163"/>
    </source>
</evidence>
<keyword evidence="3 4" id="KW-0378">Hydrolase</keyword>
<evidence type="ECO:0000313" key="5">
    <source>
        <dbReference type="EMBL" id="TKC00372.1"/>
    </source>
</evidence>
<keyword evidence="6" id="KW-1185">Reference proteome</keyword>
<dbReference type="Gene3D" id="3.90.45.10">
    <property type="entry name" value="Peptide deformylase"/>
    <property type="match status" value="1"/>
</dbReference>
<comment type="catalytic activity">
    <reaction evidence="4">
        <text>N-terminal N-formyl-L-methionyl-[peptide] + H2O = N-terminal L-methionyl-[peptide] + formate</text>
        <dbReference type="Rhea" id="RHEA:24420"/>
        <dbReference type="Rhea" id="RHEA-COMP:10639"/>
        <dbReference type="Rhea" id="RHEA-COMP:10640"/>
        <dbReference type="ChEBI" id="CHEBI:15377"/>
        <dbReference type="ChEBI" id="CHEBI:15740"/>
        <dbReference type="ChEBI" id="CHEBI:49298"/>
        <dbReference type="ChEBI" id="CHEBI:64731"/>
        <dbReference type="EC" id="3.5.1.88"/>
    </reaction>
</comment>
<evidence type="ECO:0000256" key="2">
    <source>
        <dbReference type="ARBA" id="ARBA00022723"/>
    </source>
</evidence>
<evidence type="ECO:0000256" key="3">
    <source>
        <dbReference type="ARBA" id="ARBA00022801"/>
    </source>
</evidence>
<evidence type="ECO:0000256" key="1">
    <source>
        <dbReference type="ARBA" id="ARBA00010759"/>
    </source>
</evidence>
<dbReference type="EC" id="3.5.1.88" evidence="4"/>
<dbReference type="PIRSF" id="PIRSF004749">
    <property type="entry name" value="Pep_def"/>
    <property type="match status" value="1"/>
</dbReference>
<dbReference type="RefSeq" id="WP_136824582.1">
    <property type="nucleotide sequence ID" value="NZ_SWBP01000001.1"/>
</dbReference>
<gene>
    <name evidence="4" type="primary">def</name>
    <name evidence="5" type="ORF">FA046_01435</name>
</gene>
<dbReference type="SUPFAM" id="SSF56420">
    <property type="entry name" value="Peptide deformylase"/>
    <property type="match status" value="1"/>
</dbReference>